<evidence type="ECO:0000313" key="3">
    <source>
        <dbReference type="Proteomes" id="UP000628137"/>
    </source>
</evidence>
<sequence>MSHYVFNPRFTFLARCWWQGSGVRSVTAATPARERQLGAIWVQTGSRGANGHYDRYLQAEPDGVLEKPLDRSDYANPGQRYYELFWFGAYAKGSYAADKPLFYEIRPADRAHKVSDWVLDYNASVFSGYVGIWEASEAQGVQSKAGDARLWRIEGFDQEKIGEGDQLFNLQLLTPGGEKILRYTRYSDRFFNSRKGEAGLVSMQILSMPHHFEEH</sequence>
<reference evidence="1 3" key="1">
    <citation type="journal article" date="2020" name="Microorganisms">
        <title>Reliable Identification of Environmental Pseudomonas Isolates Using the rpoD Gene.</title>
        <authorList>
            <consortium name="The Broad Institute Genome Sequencing Platform"/>
            <person name="Girard L."/>
            <person name="Lood C."/>
            <person name="Rokni-Zadeh H."/>
            <person name="van Noort V."/>
            <person name="Lavigne R."/>
            <person name="De Mot R."/>
        </authorList>
    </citation>
    <scope>NUCLEOTIDE SEQUENCE</scope>
    <source>
        <strain evidence="1 3">RW4S2</strain>
    </source>
</reference>
<dbReference type="Proteomes" id="UP000628137">
    <property type="component" value="Unassembled WGS sequence"/>
</dbReference>
<accession>A0A923GEV5</accession>
<dbReference type="RefSeq" id="WP_186600908.1">
    <property type="nucleotide sequence ID" value="NZ_JABWRP020000002.1"/>
</dbReference>
<evidence type="ECO:0000313" key="1">
    <source>
        <dbReference type="EMBL" id="MBC3469056.1"/>
    </source>
</evidence>
<gene>
    <name evidence="2" type="ORF">HU738_002820</name>
    <name evidence="1" type="ORF">HU738_00655</name>
</gene>
<organism evidence="1">
    <name type="scientific">Pseudomonas vlassakiae</name>
    <dbReference type="NCBI Taxonomy" id="485888"/>
    <lineage>
        <taxon>Bacteria</taxon>
        <taxon>Pseudomonadati</taxon>
        <taxon>Pseudomonadota</taxon>
        <taxon>Gammaproteobacteria</taxon>
        <taxon>Pseudomonadales</taxon>
        <taxon>Pseudomonadaceae</taxon>
        <taxon>Pseudomonas</taxon>
    </lineage>
</organism>
<dbReference type="EMBL" id="JABWRP010000001">
    <property type="protein sequence ID" value="MBC3469056.1"/>
    <property type="molecule type" value="Genomic_DNA"/>
</dbReference>
<reference evidence="2" key="3">
    <citation type="submission" date="2021-06" db="EMBL/GenBank/DDBJ databases">
        <title>Updating the genus Pseudomonas: Description of 43 new species and partition of the Pseudomonas putida group.</title>
        <authorList>
            <person name="Girard L."/>
            <person name="Lood C."/>
            <person name="Vandamme P."/>
            <person name="Rokni-Zadeh H."/>
            <person name="Van Noort V."/>
            <person name="Hofte M."/>
            <person name="Lavigne R."/>
            <person name="De Mot R."/>
        </authorList>
    </citation>
    <scope>NUCLEOTIDE SEQUENCE</scope>
    <source>
        <strain evidence="2">RW4S2</strain>
    </source>
</reference>
<protein>
    <submittedName>
        <fullName evidence="1">Uncharacterized protein</fullName>
    </submittedName>
</protein>
<name>A0A923GEV5_9PSED</name>
<dbReference type="AlphaFoldDB" id="A0A923GEV5"/>
<proteinExistence type="predicted"/>
<comment type="caution">
    <text evidence="1">The sequence shown here is derived from an EMBL/GenBank/DDBJ whole genome shotgun (WGS) entry which is preliminary data.</text>
</comment>
<keyword evidence="3" id="KW-1185">Reference proteome</keyword>
<reference evidence="1" key="2">
    <citation type="submission" date="2020-07" db="EMBL/GenBank/DDBJ databases">
        <authorList>
            <person name="Lood C."/>
            <person name="Girard L."/>
        </authorList>
    </citation>
    <scope>NUCLEOTIDE SEQUENCE</scope>
    <source>
        <strain evidence="1">RW4S2</strain>
    </source>
</reference>
<evidence type="ECO:0000313" key="2">
    <source>
        <dbReference type="EMBL" id="MBV4539972.1"/>
    </source>
</evidence>
<dbReference type="EMBL" id="JABWRP020000002">
    <property type="protein sequence ID" value="MBV4539972.1"/>
    <property type="molecule type" value="Genomic_DNA"/>
</dbReference>